<accession>A0A2A9E7V5</accession>
<evidence type="ECO:0000313" key="4">
    <source>
        <dbReference type="EMBL" id="PFG35038.1"/>
    </source>
</evidence>
<dbReference type="InterPro" id="IPR017146">
    <property type="entry name" value="Lanti_2_LanM"/>
</dbReference>
<keyword evidence="1" id="KW-0479">Metal-binding</keyword>
<dbReference type="Proteomes" id="UP000225548">
    <property type="component" value="Unassembled WGS sequence"/>
</dbReference>
<dbReference type="NCBIfam" id="TIGR03897">
    <property type="entry name" value="lanti_2_LanM"/>
    <property type="match status" value="1"/>
</dbReference>
<dbReference type="GO" id="GO:0031179">
    <property type="term" value="P:peptide modification"/>
    <property type="evidence" value="ECO:0007669"/>
    <property type="project" value="InterPro"/>
</dbReference>
<feature type="domain" description="Lantibiotic biosynthesis protein dehydration" evidence="3">
    <location>
        <begin position="171"/>
        <end position="541"/>
    </location>
</feature>
<dbReference type="AlphaFoldDB" id="A0A2A9E7V5"/>
<dbReference type="Gene3D" id="1.50.10.10">
    <property type="match status" value="1"/>
</dbReference>
<name>A0A2A9E7V5_9MICO</name>
<dbReference type="Pfam" id="PF05147">
    <property type="entry name" value="LANC_like"/>
    <property type="match status" value="1"/>
</dbReference>
<proteinExistence type="predicted"/>
<sequence length="1015" mass="110645">MHTIDDVARWRELFPEIADDGEYEQLVEDAHVLWREQDDDRDDAAHPSDTPPSATHQSSPDATMEPLDTEVVADHVHLGAYFLHEVAPLVETFRAEIARLPLLSSSHDVTAASVVAVAQMCAALGVRTVVTELHRQRDEGLLHGATSEDRYADFLRRISSDDGRADLRLRYPVLFRLLHERTQRHLDFVLEVLCHTQDHLGALAETFPETVGDGLVTSVSTNSGDTHRDGRSVAILTFGPGARLVYKPRSMKIEAAFNTLVHELRARAGIDLLTIRTYVAHEFGWAEFVEHAEHVPDRRRYYEEIGALTGILYLLNGWDIHHENLLTVDGRPVVVDLETLLRPQLVVDAGYAEGSAAQVAAAQLDASVCSIGILPMVIKRGREDVGIDVGGVGFRRGQASPFKGFALVDVGRDDMRIRFDGQVADTGNENAQDGEPETVIADRTSIQAGLRRLFDWVLGHKVEVCDLLRSTFSEVRARYVHNPTMFYAQLLRMGTHPDFMVRDEDLWVLMHRVGLRRQDLDDGIVRSEVLDLCNGDVPYFQYDAGGRRLVDSRDAPTGPGFRRSPLESVLEKLDALTEHDAADQVRLVAMTFVHRLPRSSDPTGFSFPEPGAQPVDVPRARMLAEARRLGDRLEETMVESSSGIQPSTWLAPLVTTSDHSQWVPGTLGYDLYGGIPGIGLYLAALSAATGEERTATAAHSVLGRLSQQLRPGVMDSSAITLGGMTGLAGAFHATAVGGRLLAAQDVVDATYDALPLLVDAIDRDPSFDFIAGATGALATCLSLSRSADTTAQRDTSVEHAVRAYERIAQASPHVLGRGVPEAGIYSGFGHGLAGMVPFVAELGALTGDRRVQATAAGLLEQLLSMRDPHDGRWHRSSVSDAQSFAWCHGSTGILLGLLLAEPHLDEGALDGAVVRELVATTVERSFGHNVTYCHGDLANLEVLGLAAERLGDRDLAARVTAGFVDLFDFVLERYDETSPSKYAASNSLMVGTSGIGYAILRHVSPVPPPSVLWLE</sequence>
<feature type="compositionally biased region" description="Polar residues" evidence="2">
    <location>
        <begin position="51"/>
        <end position="61"/>
    </location>
</feature>
<dbReference type="OrthoDB" id="9148343at2"/>
<dbReference type="SUPFAM" id="SSF158745">
    <property type="entry name" value="LanC-like"/>
    <property type="match status" value="1"/>
</dbReference>
<dbReference type="GO" id="GO:0005975">
    <property type="term" value="P:carbohydrate metabolic process"/>
    <property type="evidence" value="ECO:0007669"/>
    <property type="project" value="InterPro"/>
</dbReference>
<dbReference type="CDD" id="cd04792">
    <property type="entry name" value="LanM-like"/>
    <property type="match status" value="1"/>
</dbReference>
<dbReference type="GO" id="GO:0046872">
    <property type="term" value="F:metal ion binding"/>
    <property type="evidence" value="ECO:0007669"/>
    <property type="project" value="UniProtKB-KW"/>
</dbReference>
<feature type="binding site" evidence="1">
    <location>
        <position position="887"/>
    </location>
    <ligand>
        <name>Zn(2+)</name>
        <dbReference type="ChEBI" id="CHEBI:29105"/>
    </ligand>
</feature>
<dbReference type="InterPro" id="IPR007822">
    <property type="entry name" value="LANC-like"/>
</dbReference>
<feature type="binding site" evidence="1">
    <location>
        <position position="933"/>
    </location>
    <ligand>
        <name>Zn(2+)</name>
        <dbReference type="ChEBI" id="CHEBI:29105"/>
    </ligand>
</feature>
<keyword evidence="1" id="KW-0862">Zinc</keyword>
<feature type="region of interest" description="Disordered" evidence="2">
    <location>
        <begin position="40"/>
        <end position="63"/>
    </location>
</feature>
<dbReference type="SMART" id="SM01260">
    <property type="entry name" value="LANC_like"/>
    <property type="match status" value="1"/>
</dbReference>
<feature type="binding site" evidence="1">
    <location>
        <position position="934"/>
    </location>
    <ligand>
        <name>Zn(2+)</name>
        <dbReference type="ChEBI" id="CHEBI:29105"/>
    </ligand>
</feature>
<dbReference type="RefSeq" id="WP_098455979.1">
    <property type="nucleotide sequence ID" value="NZ_PDJG01000001.1"/>
</dbReference>
<reference evidence="4 5" key="1">
    <citation type="submission" date="2017-10" db="EMBL/GenBank/DDBJ databases">
        <title>Sequencing the genomes of 1000 actinobacteria strains.</title>
        <authorList>
            <person name="Klenk H.-P."/>
        </authorList>
    </citation>
    <scope>NUCLEOTIDE SEQUENCE [LARGE SCALE GENOMIC DNA]</scope>
    <source>
        <strain evidence="4 5">DSM 18966</strain>
    </source>
</reference>
<protein>
    <submittedName>
        <fullName evidence="4">Type 2 lantibiotic biosynthesis protein LanM</fullName>
    </submittedName>
</protein>
<dbReference type="EMBL" id="PDJG01000001">
    <property type="protein sequence ID" value="PFG35038.1"/>
    <property type="molecule type" value="Genomic_DNA"/>
</dbReference>
<dbReference type="Pfam" id="PF13575">
    <property type="entry name" value="DUF4135"/>
    <property type="match status" value="1"/>
</dbReference>
<evidence type="ECO:0000313" key="5">
    <source>
        <dbReference type="Proteomes" id="UP000225548"/>
    </source>
</evidence>
<dbReference type="InterPro" id="IPR025410">
    <property type="entry name" value="Lant_dehyd"/>
</dbReference>
<dbReference type="PRINTS" id="PR01950">
    <property type="entry name" value="LANCSUPER"/>
</dbReference>
<keyword evidence="5" id="KW-1185">Reference proteome</keyword>
<evidence type="ECO:0000256" key="1">
    <source>
        <dbReference type="PIRSR" id="PIRSR607822-1"/>
    </source>
</evidence>
<dbReference type="InterPro" id="IPR012341">
    <property type="entry name" value="6hp_glycosidase-like_sf"/>
</dbReference>
<evidence type="ECO:0000256" key="2">
    <source>
        <dbReference type="SAM" id="MobiDB-lite"/>
    </source>
</evidence>
<dbReference type="PIRSF" id="PIRSF037228">
    <property type="entry name" value="Lant_mod_RumM"/>
    <property type="match status" value="1"/>
</dbReference>
<gene>
    <name evidence="4" type="ORF">ATL42_2971</name>
</gene>
<organism evidence="4 5">
    <name type="scientific">Sanguibacter antarcticus</name>
    <dbReference type="NCBI Taxonomy" id="372484"/>
    <lineage>
        <taxon>Bacteria</taxon>
        <taxon>Bacillati</taxon>
        <taxon>Actinomycetota</taxon>
        <taxon>Actinomycetes</taxon>
        <taxon>Micrococcales</taxon>
        <taxon>Sanguibacteraceae</taxon>
        <taxon>Sanguibacter</taxon>
    </lineage>
</organism>
<evidence type="ECO:0000259" key="3">
    <source>
        <dbReference type="Pfam" id="PF13575"/>
    </source>
</evidence>
<comment type="caution">
    <text evidence="4">The sequence shown here is derived from an EMBL/GenBank/DDBJ whole genome shotgun (WGS) entry which is preliminary data.</text>
</comment>